<dbReference type="PANTHER" id="PTHR46623">
    <property type="entry name" value="CARBOXYMETHYLENEBUTENOLIDASE-RELATED"/>
    <property type="match status" value="1"/>
</dbReference>
<dbReference type="InterPro" id="IPR029058">
    <property type="entry name" value="AB_hydrolase_fold"/>
</dbReference>
<dbReference type="InterPro" id="IPR002925">
    <property type="entry name" value="Dienelactn_hydro"/>
</dbReference>
<dbReference type="Pfam" id="PF01738">
    <property type="entry name" value="DLH"/>
    <property type="match status" value="1"/>
</dbReference>
<name>A0ABP7RCD3_9PSEU</name>
<keyword evidence="3" id="KW-1185">Reference proteome</keyword>
<accession>A0ABP7RCD3</accession>
<sequence>MTQTRTETLQLTDGSELRCTVAEPDTAVRGGLVLLHQARGVTDAIRDVAASLAQEGWLTIAPHLYHRDGDDQVHDPEDAESILDQVSRLSADSVLADTDAAFVWLAQQGVESDRMGVVGFGVGGSVALFVATSRSIGAAVTVAGAGIVSALSPNLPPLVEVAGELTCPWLGIYSEQYTMIPREDVEKLRDAASSAKVATDVVVYSGPIDPHAEDPRAAAETWQRTLNWFDSHLR</sequence>
<evidence type="ECO:0000313" key="2">
    <source>
        <dbReference type="EMBL" id="GAA3995639.1"/>
    </source>
</evidence>
<dbReference type="RefSeq" id="WP_344871889.1">
    <property type="nucleotide sequence ID" value="NZ_BAABAL010000005.1"/>
</dbReference>
<dbReference type="Gene3D" id="3.40.50.1820">
    <property type="entry name" value="alpha/beta hydrolase"/>
    <property type="match status" value="1"/>
</dbReference>
<dbReference type="SUPFAM" id="SSF53474">
    <property type="entry name" value="alpha/beta-Hydrolases"/>
    <property type="match status" value="1"/>
</dbReference>
<evidence type="ECO:0000259" key="1">
    <source>
        <dbReference type="Pfam" id="PF01738"/>
    </source>
</evidence>
<gene>
    <name evidence="2" type="ORF">GCM10022247_14370</name>
</gene>
<organism evidence="2 3">
    <name type="scientific">Allokutzneria multivorans</name>
    <dbReference type="NCBI Taxonomy" id="1142134"/>
    <lineage>
        <taxon>Bacteria</taxon>
        <taxon>Bacillati</taxon>
        <taxon>Actinomycetota</taxon>
        <taxon>Actinomycetes</taxon>
        <taxon>Pseudonocardiales</taxon>
        <taxon>Pseudonocardiaceae</taxon>
        <taxon>Allokutzneria</taxon>
    </lineage>
</organism>
<proteinExistence type="predicted"/>
<comment type="caution">
    <text evidence="2">The sequence shown here is derived from an EMBL/GenBank/DDBJ whole genome shotgun (WGS) entry which is preliminary data.</text>
</comment>
<protein>
    <submittedName>
        <fullName evidence="2">Dienelactone hydrolase family protein</fullName>
    </submittedName>
</protein>
<dbReference type="PANTHER" id="PTHR46623:SF6">
    <property type="entry name" value="ALPHA_BETA-HYDROLASES SUPERFAMILY PROTEIN"/>
    <property type="match status" value="1"/>
</dbReference>
<dbReference type="InterPro" id="IPR051049">
    <property type="entry name" value="Dienelactone_hydrolase-like"/>
</dbReference>
<dbReference type="Proteomes" id="UP001501747">
    <property type="component" value="Unassembled WGS sequence"/>
</dbReference>
<dbReference type="GO" id="GO:0016787">
    <property type="term" value="F:hydrolase activity"/>
    <property type="evidence" value="ECO:0007669"/>
    <property type="project" value="UniProtKB-KW"/>
</dbReference>
<feature type="domain" description="Dienelactone hydrolase" evidence="1">
    <location>
        <begin position="19"/>
        <end position="232"/>
    </location>
</feature>
<reference evidence="3" key="1">
    <citation type="journal article" date="2019" name="Int. J. Syst. Evol. Microbiol.">
        <title>The Global Catalogue of Microorganisms (GCM) 10K type strain sequencing project: providing services to taxonomists for standard genome sequencing and annotation.</title>
        <authorList>
            <consortium name="The Broad Institute Genomics Platform"/>
            <consortium name="The Broad Institute Genome Sequencing Center for Infectious Disease"/>
            <person name="Wu L."/>
            <person name="Ma J."/>
        </authorList>
    </citation>
    <scope>NUCLEOTIDE SEQUENCE [LARGE SCALE GENOMIC DNA]</scope>
    <source>
        <strain evidence="3">JCM 17342</strain>
    </source>
</reference>
<keyword evidence="2" id="KW-0378">Hydrolase</keyword>
<evidence type="ECO:0000313" key="3">
    <source>
        <dbReference type="Proteomes" id="UP001501747"/>
    </source>
</evidence>
<dbReference type="EMBL" id="BAABAL010000005">
    <property type="protein sequence ID" value="GAA3995639.1"/>
    <property type="molecule type" value="Genomic_DNA"/>
</dbReference>